<keyword evidence="1" id="KW-1277">Toxin-antitoxin system</keyword>
<comment type="caution">
    <text evidence="3">The sequence shown here is derived from an EMBL/GenBank/DDBJ whole genome shotgun (WGS) entry which is preliminary data.</text>
</comment>
<accession>A0A0R1ZZ20</accession>
<proteinExistence type="predicted"/>
<dbReference type="GO" id="GO:0006415">
    <property type="term" value="P:translational termination"/>
    <property type="evidence" value="ECO:0007669"/>
    <property type="project" value="TreeGrafter"/>
</dbReference>
<reference evidence="3 4" key="1">
    <citation type="journal article" date="2015" name="Genome Announc.">
        <title>Expanding the biotechnology potential of lactobacilli through comparative genomics of 213 strains and associated genera.</title>
        <authorList>
            <person name="Sun Z."/>
            <person name="Harris H.M."/>
            <person name="McCann A."/>
            <person name="Guo C."/>
            <person name="Argimon S."/>
            <person name="Zhang W."/>
            <person name="Yang X."/>
            <person name="Jeffery I.B."/>
            <person name="Cooney J.C."/>
            <person name="Kagawa T.F."/>
            <person name="Liu W."/>
            <person name="Song Y."/>
            <person name="Salvetti E."/>
            <person name="Wrobel A."/>
            <person name="Rasinkangas P."/>
            <person name="Parkhill J."/>
            <person name="Rea M.C."/>
            <person name="O'Sullivan O."/>
            <person name="Ritari J."/>
            <person name="Douillard F.P."/>
            <person name="Paul Ross R."/>
            <person name="Yang R."/>
            <person name="Briner A.E."/>
            <person name="Felis G.E."/>
            <person name="de Vos W.M."/>
            <person name="Barrangou R."/>
            <person name="Klaenhammer T.R."/>
            <person name="Caufield P.W."/>
            <person name="Cui Y."/>
            <person name="Zhang H."/>
            <person name="O'Toole P.W."/>
        </authorList>
    </citation>
    <scope>NUCLEOTIDE SEQUENCE [LARGE SCALE GENOMIC DNA]</scope>
    <source>
        <strain evidence="3 4">DSM 20505</strain>
    </source>
</reference>
<protein>
    <submittedName>
        <fullName evidence="3">Uncharacterized protein</fullName>
    </submittedName>
</protein>
<dbReference type="PANTHER" id="PTHR40588">
    <property type="entry name" value="MRNA INTERFERASE TOXIN YAFQ"/>
    <property type="match status" value="1"/>
</dbReference>
<dbReference type="EMBL" id="AYYO01000005">
    <property type="protein sequence ID" value="KRM56371.1"/>
    <property type="molecule type" value="Genomic_DNA"/>
</dbReference>
<dbReference type="GO" id="GO:0006402">
    <property type="term" value="P:mRNA catabolic process"/>
    <property type="evidence" value="ECO:0007669"/>
    <property type="project" value="TreeGrafter"/>
</dbReference>
<dbReference type="PATRIC" id="fig|1291052.5.peg.56"/>
<evidence type="ECO:0000256" key="2">
    <source>
        <dbReference type="PIRSR" id="PIRSR006156-1"/>
    </source>
</evidence>
<dbReference type="STRING" id="1291052.FC18_GL000054"/>
<gene>
    <name evidence="3" type="ORF">FC18_GL000054</name>
</gene>
<feature type="active site" description="Proton donor" evidence="2">
    <location>
        <position position="72"/>
    </location>
</feature>
<dbReference type="InterPro" id="IPR035093">
    <property type="entry name" value="RelE/ParE_toxin_dom_sf"/>
</dbReference>
<dbReference type="PIRSF" id="PIRSF006156">
    <property type="entry name" value="YafQ"/>
    <property type="match status" value="1"/>
</dbReference>
<dbReference type="NCBIfam" id="TIGR02385">
    <property type="entry name" value="RelE_StbE"/>
    <property type="match status" value="1"/>
</dbReference>
<sequence>MFKKHYSKSLYKEAIRALASDDRPVLNQLSDHALHGNWQGFRELHVDKKDWLLAYTIDNGKLILTLTATGTHDDLFGH</sequence>
<dbReference type="SUPFAM" id="SSF143011">
    <property type="entry name" value="RelE-like"/>
    <property type="match status" value="1"/>
</dbReference>
<evidence type="ECO:0000313" key="3">
    <source>
        <dbReference type="EMBL" id="KRM56371.1"/>
    </source>
</evidence>
<keyword evidence="4" id="KW-1185">Reference proteome</keyword>
<dbReference type="InterPro" id="IPR004386">
    <property type="entry name" value="Toxin_YafQ-like"/>
</dbReference>
<organism evidence="3 4">
    <name type="scientific">Lacticaseibacillus sharpeae JCM 1186 = DSM 20505</name>
    <dbReference type="NCBI Taxonomy" id="1291052"/>
    <lineage>
        <taxon>Bacteria</taxon>
        <taxon>Bacillati</taxon>
        <taxon>Bacillota</taxon>
        <taxon>Bacilli</taxon>
        <taxon>Lactobacillales</taxon>
        <taxon>Lactobacillaceae</taxon>
        <taxon>Lacticaseibacillus</taxon>
    </lineage>
</organism>
<dbReference type="Pfam" id="PF15738">
    <property type="entry name" value="YafQ_toxin"/>
    <property type="match status" value="1"/>
</dbReference>
<dbReference type="AlphaFoldDB" id="A0A0R1ZZ20"/>
<dbReference type="InterPro" id="IPR007712">
    <property type="entry name" value="RelE/ParE_toxin"/>
</dbReference>
<dbReference type="PANTHER" id="PTHR40588:SF1">
    <property type="entry name" value="MRNA INTERFERASE TOXIN YAFQ"/>
    <property type="match status" value="1"/>
</dbReference>
<dbReference type="GO" id="GO:0004521">
    <property type="term" value="F:RNA endonuclease activity"/>
    <property type="evidence" value="ECO:0007669"/>
    <property type="project" value="TreeGrafter"/>
</dbReference>
<dbReference type="Proteomes" id="UP000051679">
    <property type="component" value="Unassembled WGS sequence"/>
</dbReference>
<name>A0A0R1ZZ20_9LACO</name>
<evidence type="ECO:0000256" key="1">
    <source>
        <dbReference type="ARBA" id="ARBA00022649"/>
    </source>
</evidence>
<evidence type="ECO:0000313" key="4">
    <source>
        <dbReference type="Proteomes" id="UP000051679"/>
    </source>
</evidence>
<dbReference type="Gene3D" id="3.30.2310.20">
    <property type="entry name" value="RelE-like"/>
    <property type="match status" value="1"/>
</dbReference>